<gene>
    <name evidence="1" type="ORF">I4F81_004539</name>
</gene>
<name>A0ACC3BWK8_PYRYE</name>
<keyword evidence="2" id="KW-1185">Reference proteome</keyword>
<comment type="caution">
    <text evidence="1">The sequence shown here is derived from an EMBL/GenBank/DDBJ whole genome shotgun (WGS) entry which is preliminary data.</text>
</comment>
<reference evidence="1" key="1">
    <citation type="submission" date="2019-11" db="EMBL/GenBank/DDBJ databases">
        <title>Nori genome reveals adaptations in red seaweeds to the harsh intertidal environment.</title>
        <authorList>
            <person name="Wang D."/>
            <person name="Mao Y."/>
        </authorList>
    </citation>
    <scope>NUCLEOTIDE SEQUENCE</scope>
    <source>
        <tissue evidence="1">Gametophyte</tissue>
    </source>
</reference>
<dbReference type="EMBL" id="CM020618">
    <property type="protein sequence ID" value="KAK1861963.1"/>
    <property type="molecule type" value="Genomic_DNA"/>
</dbReference>
<sequence>MAAAFSKGLRAYTTPPAPAAGSTLTLSTSPATGAPVARAAPRLVVVEVSARGSSLSSALVAPRSRSACRWYGPGEVAWLLVDVGRRAPPELVAEARAVLGVRTLPTFILFVGGRRVDHFGAREGGALSQAIEDYLGGGWGRGFAEGWVEGG</sequence>
<proteinExistence type="predicted"/>
<accession>A0ACC3BWK8</accession>
<evidence type="ECO:0000313" key="1">
    <source>
        <dbReference type="EMBL" id="KAK1861963.1"/>
    </source>
</evidence>
<evidence type="ECO:0000313" key="2">
    <source>
        <dbReference type="Proteomes" id="UP000798662"/>
    </source>
</evidence>
<dbReference type="Proteomes" id="UP000798662">
    <property type="component" value="Chromosome 1"/>
</dbReference>
<protein>
    <submittedName>
        <fullName evidence="1">Uncharacterized protein</fullName>
    </submittedName>
</protein>
<organism evidence="1 2">
    <name type="scientific">Pyropia yezoensis</name>
    <name type="common">Susabi-nori</name>
    <name type="synonym">Porphyra yezoensis</name>
    <dbReference type="NCBI Taxonomy" id="2788"/>
    <lineage>
        <taxon>Eukaryota</taxon>
        <taxon>Rhodophyta</taxon>
        <taxon>Bangiophyceae</taxon>
        <taxon>Bangiales</taxon>
        <taxon>Bangiaceae</taxon>
        <taxon>Pyropia</taxon>
    </lineage>
</organism>